<evidence type="ECO:0000256" key="6">
    <source>
        <dbReference type="ARBA" id="ARBA00023034"/>
    </source>
</evidence>
<keyword evidence="6" id="KW-0333">Golgi apparatus</keyword>
<dbReference type="InterPro" id="IPR022065">
    <property type="entry name" value="Uncharacterised_TMEM59"/>
</dbReference>
<keyword evidence="4" id="KW-0732">Signal</keyword>
<evidence type="ECO:0000256" key="7">
    <source>
        <dbReference type="ARBA" id="ARBA00023136"/>
    </source>
</evidence>
<feature type="compositionally biased region" description="Low complexity" evidence="9">
    <location>
        <begin position="92"/>
        <end position="102"/>
    </location>
</feature>
<feature type="transmembrane region" description="Helical" evidence="10">
    <location>
        <begin position="336"/>
        <end position="358"/>
    </location>
</feature>
<evidence type="ECO:0000313" key="11">
    <source>
        <dbReference type="Ensembl" id="ENSCHIP00010008358.1"/>
    </source>
</evidence>
<dbReference type="Pfam" id="PF12280">
    <property type="entry name" value="BSMAP"/>
    <property type="match status" value="1"/>
</dbReference>
<keyword evidence="5 10" id="KW-1133">Transmembrane helix</keyword>
<evidence type="ECO:0000256" key="10">
    <source>
        <dbReference type="SAM" id="Phobius"/>
    </source>
</evidence>
<evidence type="ECO:0000256" key="1">
    <source>
        <dbReference type="ARBA" id="ARBA00004614"/>
    </source>
</evidence>
<keyword evidence="3 10" id="KW-0812">Transmembrane</keyword>
<protein>
    <recommendedName>
        <fullName evidence="12">Transmembrane protein 59 like</fullName>
    </recommendedName>
</protein>
<name>A0A8C2NQ85_CAPHI</name>
<reference evidence="11" key="1">
    <citation type="submission" date="2019-03" db="EMBL/GenBank/DDBJ databases">
        <title>Genome sequencing and reference-guided assembly of Black Bengal Goat (Capra hircus).</title>
        <authorList>
            <person name="Siddiki A.Z."/>
            <person name="Baten A."/>
            <person name="Billah M."/>
            <person name="Alam M.A.U."/>
            <person name="Shawrob K.S.M."/>
            <person name="Saha S."/>
            <person name="Chowdhury M."/>
            <person name="Rahman A.H."/>
            <person name="Stear M."/>
            <person name="Miah G."/>
            <person name="Das G.B."/>
            <person name="Hossain M.M."/>
            <person name="Kumkum M."/>
            <person name="Islam M.S."/>
            <person name="Mollah A.M."/>
            <person name="Ahsan A."/>
            <person name="Tusar F."/>
            <person name="Khan M.K.I."/>
        </authorList>
    </citation>
    <scope>NUCLEOTIDE SEQUENCE [LARGE SCALE GENOMIC DNA]</scope>
</reference>
<sequence length="410" mass="44402">MPALTSAAASRTPGPPLIHAQAGRSDSPLAAPAGPPRGVGSGGGRGAAPSQLSLLSPEGMSADFLKPDPGRPPARPPLTWTSSPGKGRRGAGAHLGAGVKSSFRSRPRRPFAAEKGEELGEDPIQSRRAKAYDRAVLTSACERGCRLFSICRFVARSSKPNATQAECEAACVEAYVKETEQQACSEGCWSQNPEPEPEPELEQKRKVLEAPSGALSLLDLFSTLCNDLVNSAQGFVSSTWTYYLQTDNGKVVVFQTQPVVESLGHEGARLQRVEVTWRGSHPEALEVHVDPVGPLDKVRKAKIRVKTSSKAKVESDELQDNDFLSCMSRRSGLPRWILACCLFLSVLVMLWLSCSTLVTAPGQHLKFQPLTLEQHKGYMVEPEWSLYPPPSHAYADSPPPYKLKLDLTKL</sequence>
<comment type="similarity">
    <text evidence="2">Belongs to the TMEM59 family.</text>
</comment>
<feature type="region of interest" description="Disordered" evidence="9">
    <location>
        <begin position="1"/>
        <end position="122"/>
    </location>
</feature>
<evidence type="ECO:0000256" key="5">
    <source>
        <dbReference type="ARBA" id="ARBA00022989"/>
    </source>
</evidence>
<evidence type="ECO:0000256" key="3">
    <source>
        <dbReference type="ARBA" id="ARBA00022692"/>
    </source>
</evidence>
<dbReference type="PANTHER" id="PTHR28652">
    <property type="entry name" value="TRANSMEMBRANE PROTEIN 59-LIKE PROTEIN"/>
    <property type="match status" value="1"/>
</dbReference>
<evidence type="ECO:0000256" key="9">
    <source>
        <dbReference type="SAM" id="MobiDB-lite"/>
    </source>
</evidence>
<evidence type="ECO:0000256" key="8">
    <source>
        <dbReference type="ARBA" id="ARBA00023180"/>
    </source>
</evidence>
<dbReference type="Ensembl" id="ENSCHIT00010011792.1">
    <property type="protein sequence ID" value="ENSCHIP00010008358.1"/>
    <property type="gene ID" value="ENSCHIG00010006170.1"/>
</dbReference>
<accession>A0A8C2NQ85</accession>
<keyword evidence="8" id="KW-0325">Glycoprotein</keyword>
<dbReference type="AlphaFoldDB" id="A0A8C2NQ85"/>
<keyword evidence="7 10" id="KW-0472">Membrane</keyword>
<dbReference type="GO" id="GO:0000139">
    <property type="term" value="C:Golgi membrane"/>
    <property type="evidence" value="ECO:0007669"/>
    <property type="project" value="UniProtKB-SubCell"/>
</dbReference>
<comment type="subcellular location">
    <subcellularLocation>
        <location evidence="1">Golgi apparatus membrane</location>
        <topology evidence="1">Single-pass type I membrane protein</topology>
    </subcellularLocation>
</comment>
<evidence type="ECO:0000256" key="2">
    <source>
        <dbReference type="ARBA" id="ARBA00009643"/>
    </source>
</evidence>
<evidence type="ECO:0008006" key="12">
    <source>
        <dbReference type="Google" id="ProtNLM"/>
    </source>
</evidence>
<evidence type="ECO:0000256" key="4">
    <source>
        <dbReference type="ARBA" id="ARBA00022729"/>
    </source>
</evidence>
<proteinExistence type="inferred from homology"/>
<organism evidence="11">
    <name type="scientific">Capra hircus</name>
    <name type="common">Goat</name>
    <dbReference type="NCBI Taxonomy" id="9925"/>
    <lineage>
        <taxon>Eukaryota</taxon>
        <taxon>Metazoa</taxon>
        <taxon>Chordata</taxon>
        <taxon>Craniata</taxon>
        <taxon>Vertebrata</taxon>
        <taxon>Euteleostomi</taxon>
        <taxon>Mammalia</taxon>
        <taxon>Eutheria</taxon>
        <taxon>Laurasiatheria</taxon>
        <taxon>Artiodactyla</taxon>
        <taxon>Ruminantia</taxon>
        <taxon>Pecora</taxon>
        <taxon>Bovidae</taxon>
        <taxon>Caprinae</taxon>
        <taxon>Capra</taxon>
    </lineage>
</organism>
<feature type="compositionally biased region" description="Gly residues" evidence="9">
    <location>
        <begin position="37"/>
        <end position="46"/>
    </location>
</feature>
<reference evidence="11" key="2">
    <citation type="submission" date="2025-08" db="UniProtKB">
        <authorList>
            <consortium name="Ensembl"/>
        </authorList>
    </citation>
    <scope>IDENTIFICATION</scope>
</reference>
<feature type="compositionally biased region" description="Low complexity" evidence="9">
    <location>
        <begin position="27"/>
        <end position="36"/>
    </location>
</feature>
<dbReference type="PANTHER" id="PTHR28652:SF1">
    <property type="entry name" value="TRANSMEMBRANE PROTEIN 59-LIKE"/>
    <property type="match status" value="1"/>
</dbReference>